<keyword evidence="3" id="KW-1185">Reference proteome</keyword>
<sequence>MASRQNLVLVHEKDEQKLNSLKDYLHVNDYNFEIVPYDETLATSVEKPALVIYVKSLNGCAGMKVVETTRRSSQTPLREPRSFTAVHTQDVSIKDQKLRDKLMSQLSMEELSLAVNPTLPHESVRPEQNRAAEQLQASGRLSSVNSRIEVIQSTGPSEALAAKFGQRYSPKIREKIELEKLSRSDPYFFCPIEKKYKLRRTLNVTGEVNELVVTGQVETDDESSEESEDSEHEHTLDISENDWLHDKDG</sequence>
<name>A0A2A2JZZ2_9BILA</name>
<reference evidence="2 3" key="1">
    <citation type="journal article" date="2017" name="Curr. Biol.">
        <title>Genome architecture and evolution of a unichromosomal asexual nematode.</title>
        <authorList>
            <person name="Fradin H."/>
            <person name="Zegar C."/>
            <person name="Gutwein M."/>
            <person name="Lucas J."/>
            <person name="Kovtun M."/>
            <person name="Corcoran D."/>
            <person name="Baugh L.R."/>
            <person name="Kiontke K."/>
            <person name="Gunsalus K."/>
            <person name="Fitch D.H."/>
            <person name="Piano F."/>
        </authorList>
    </citation>
    <scope>NUCLEOTIDE SEQUENCE [LARGE SCALE GENOMIC DNA]</scope>
    <source>
        <strain evidence="2">PF1309</strain>
    </source>
</reference>
<comment type="caution">
    <text evidence="2">The sequence shown here is derived from an EMBL/GenBank/DDBJ whole genome shotgun (WGS) entry which is preliminary data.</text>
</comment>
<feature type="region of interest" description="Disordered" evidence="1">
    <location>
        <begin position="214"/>
        <end position="249"/>
    </location>
</feature>
<dbReference type="Proteomes" id="UP000218231">
    <property type="component" value="Unassembled WGS sequence"/>
</dbReference>
<evidence type="ECO:0000313" key="2">
    <source>
        <dbReference type="EMBL" id="PAV67277.1"/>
    </source>
</evidence>
<protein>
    <submittedName>
        <fullName evidence="2">Uncharacterized protein</fullName>
    </submittedName>
</protein>
<gene>
    <name evidence="2" type="ORF">WR25_00446</name>
</gene>
<evidence type="ECO:0000313" key="3">
    <source>
        <dbReference type="Proteomes" id="UP000218231"/>
    </source>
</evidence>
<dbReference type="EMBL" id="LIAE01009964">
    <property type="protein sequence ID" value="PAV67277.1"/>
    <property type="molecule type" value="Genomic_DNA"/>
</dbReference>
<feature type="compositionally biased region" description="Basic and acidic residues" evidence="1">
    <location>
        <begin position="231"/>
        <end position="249"/>
    </location>
</feature>
<proteinExistence type="predicted"/>
<feature type="compositionally biased region" description="Acidic residues" evidence="1">
    <location>
        <begin position="218"/>
        <end position="230"/>
    </location>
</feature>
<dbReference type="AlphaFoldDB" id="A0A2A2JZZ2"/>
<organism evidence="2 3">
    <name type="scientific">Diploscapter pachys</name>
    <dbReference type="NCBI Taxonomy" id="2018661"/>
    <lineage>
        <taxon>Eukaryota</taxon>
        <taxon>Metazoa</taxon>
        <taxon>Ecdysozoa</taxon>
        <taxon>Nematoda</taxon>
        <taxon>Chromadorea</taxon>
        <taxon>Rhabditida</taxon>
        <taxon>Rhabditina</taxon>
        <taxon>Rhabditomorpha</taxon>
        <taxon>Rhabditoidea</taxon>
        <taxon>Rhabditidae</taxon>
        <taxon>Diploscapter</taxon>
    </lineage>
</organism>
<accession>A0A2A2JZZ2</accession>
<evidence type="ECO:0000256" key="1">
    <source>
        <dbReference type="SAM" id="MobiDB-lite"/>
    </source>
</evidence>